<comment type="caution">
    <text evidence="2">The sequence shown here is derived from an EMBL/GenBank/DDBJ whole genome shotgun (WGS) entry which is preliminary data.</text>
</comment>
<protein>
    <submittedName>
        <fullName evidence="2">DUF6384 family protein</fullName>
    </submittedName>
</protein>
<keyword evidence="3" id="KW-1185">Reference proteome</keyword>
<name>A0ABV0DA22_9PSED</name>
<evidence type="ECO:0000313" key="2">
    <source>
        <dbReference type="EMBL" id="MEN8638615.1"/>
    </source>
</evidence>
<feature type="coiled-coil region" evidence="1">
    <location>
        <begin position="127"/>
        <end position="158"/>
    </location>
</feature>
<gene>
    <name evidence="2" type="ORF">ABFE88_02960</name>
</gene>
<evidence type="ECO:0000313" key="3">
    <source>
        <dbReference type="Proteomes" id="UP001424532"/>
    </source>
</evidence>
<dbReference type="Pfam" id="PF19911">
    <property type="entry name" value="DUF6384"/>
    <property type="match status" value="2"/>
</dbReference>
<dbReference type="EMBL" id="JBDLYL010000002">
    <property type="protein sequence ID" value="MEN8638615.1"/>
    <property type="molecule type" value="Genomic_DNA"/>
</dbReference>
<proteinExistence type="predicted"/>
<dbReference type="Proteomes" id="UP001424532">
    <property type="component" value="Unassembled WGS sequence"/>
</dbReference>
<organism evidence="2 3">
    <name type="scientific">Pseudomonas sichuanensis</name>
    <dbReference type="NCBI Taxonomy" id="2213015"/>
    <lineage>
        <taxon>Bacteria</taxon>
        <taxon>Pseudomonadati</taxon>
        <taxon>Pseudomonadota</taxon>
        <taxon>Gammaproteobacteria</taxon>
        <taxon>Pseudomonadales</taxon>
        <taxon>Pseudomonadaceae</taxon>
        <taxon>Pseudomonas</taxon>
    </lineage>
</organism>
<dbReference type="RefSeq" id="WP_347148761.1">
    <property type="nucleotide sequence ID" value="NZ_JBDLYL010000002.1"/>
</dbReference>
<sequence>MTVSLSEQMGAMALVDELRHRDMELQDHLDLPRRRAEVAERIRAYYQNNGIHYEDAQVEEGVRAFFSRRLMFEAPTLNFAQRLLARLAMAHRKLMIWTACGVMACALGLGITHLVDTTLNTRAGQSADRLTRIIEQLNDDIAVQRQRLEQVKARLEQQPQPVVAALVAKIDPLLPSTNLSFTLDRPDPITRENRAQLQTRIQMEQLKLSTPRKQLESARKRLNRVDHVYASLDLQRHLLDRLKAMPLPAAERLDMTNWAESVGKDIARLRLKKADATLAALKDYLDFATEPLTIELIDRPGIKSGVERCYEESGCSEDSLRGKSWYLIVEPLDSTGKPAFAPVTSVEDGTTRWANRFGVRVSYEEYLRVRQDKLDDGHISQRLIGEKPANSLTLRFNQRTSPTPDMILEW</sequence>
<reference evidence="2 3" key="1">
    <citation type="submission" date="2024-05" db="EMBL/GenBank/DDBJ databases">
        <title>Sequence of Lycoming College course isolates.</title>
        <authorList>
            <person name="Reigle C.A."/>
            <person name="Newman J.D."/>
        </authorList>
    </citation>
    <scope>NUCLEOTIDE SEQUENCE [LARGE SCALE GENOMIC DNA]</scope>
    <source>
        <strain evidence="2 3">CAR-09</strain>
    </source>
</reference>
<dbReference type="InterPro" id="IPR045964">
    <property type="entry name" value="DUF6384"/>
</dbReference>
<accession>A0ABV0DA22</accession>
<keyword evidence="1" id="KW-0175">Coiled coil</keyword>
<evidence type="ECO:0000256" key="1">
    <source>
        <dbReference type="SAM" id="Coils"/>
    </source>
</evidence>